<organism evidence="1 2">
    <name type="scientific">Elysia marginata</name>
    <dbReference type="NCBI Taxonomy" id="1093978"/>
    <lineage>
        <taxon>Eukaryota</taxon>
        <taxon>Metazoa</taxon>
        <taxon>Spiralia</taxon>
        <taxon>Lophotrochozoa</taxon>
        <taxon>Mollusca</taxon>
        <taxon>Gastropoda</taxon>
        <taxon>Heterobranchia</taxon>
        <taxon>Euthyneura</taxon>
        <taxon>Panpulmonata</taxon>
        <taxon>Sacoglossa</taxon>
        <taxon>Placobranchoidea</taxon>
        <taxon>Plakobranchidae</taxon>
        <taxon>Elysia</taxon>
    </lineage>
</organism>
<protein>
    <submittedName>
        <fullName evidence="1">Uncharacterized protein</fullName>
    </submittedName>
</protein>
<dbReference type="Proteomes" id="UP000762676">
    <property type="component" value="Unassembled WGS sequence"/>
</dbReference>
<evidence type="ECO:0000313" key="1">
    <source>
        <dbReference type="EMBL" id="GFR94868.1"/>
    </source>
</evidence>
<evidence type="ECO:0000313" key="2">
    <source>
        <dbReference type="Proteomes" id="UP000762676"/>
    </source>
</evidence>
<sequence length="111" mass="12880">MGGRTERITIDRLIPRNWTPPNWSSCNNQRCRGHPLPLRWTTLEDNLRLRLKTDSSCHAWGETCDCRCASSNSVRCLCWGEVCGALSNQIVPFRHCFYYTTPRITVYFLPT</sequence>
<reference evidence="1 2" key="1">
    <citation type="journal article" date="2021" name="Elife">
        <title>Chloroplast acquisition without the gene transfer in kleptoplastic sea slugs, Plakobranchus ocellatus.</title>
        <authorList>
            <person name="Maeda T."/>
            <person name="Takahashi S."/>
            <person name="Yoshida T."/>
            <person name="Shimamura S."/>
            <person name="Takaki Y."/>
            <person name="Nagai Y."/>
            <person name="Toyoda A."/>
            <person name="Suzuki Y."/>
            <person name="Arimoto A."/>
            <person name="Ishii H."/>
            <person name="Satoh N."/>
            <person name="Nishiyama T."/>
            <person name="Hasebe M."/>
            <person name="Maruyama T."/>
            <person name="Minagawa J."/>
            <person name="Obokata J."/>
            <person name="Shigenobu S."/>
        </authorList>
    </citation>
    <scope>NUCLEOTIDE SEQUENCE [LARGE SCALE GENOMIC DNA]</scope>
</reference>
<dbReference type="AlphaFoldDB" id="A0AAV4H9B1"/>
<gene>
    <name evidence="1" type="ORF">ElyMa_004414600</name>
</gene>
<accession>A0AAV4H9B1</accession>
<name>A0AAV4H9B1_9GAST</name>
<proteinExistence type="predicted"/>
<comment type="caution">
    <text evidence="1">The sequence shown here is derived from an EMBL/GenBank/DDBJ whole genome shotgun (WGS) entry which is preliminary data.</text>
</comment>
<dbReference type="EMBL" id="BMAT01008900">
    <property type="protein sequence ID" value="GFR94868.1"/>
    <property type="molecule type" value="Genomic_DNA"/>
</dbReference>
<keyword evidence="2" id="KW-1185">Reference proteome</keyword>